<protein>
    <recommendedName>
        <fullName evidence="5">Protein kinase domain-containing protein</fullName>
    </recommendedName>
</protein>
<dbReference type="InterPro" id="IPR000719">
    <property type="entry name" value="Prot_kinase_dom"/>
</dbReference>
<feature type="domain" description="Protein kinase" evidence="5">
    <location>
        <begin position="21"/>
        <end position="270"/>
    </location>
</feature>
<organism evidence="6 7">
    <name type="scientific">Acrocarpospora macrocephala</name>
    <dbReference type="NCBI Taxonomy" id="150177"/>
    <lineage>
        <taxon>Bacteria</taxon>
        <taxon>Bacillati</taxon>
        <taxon>Actinomycetota</taxon>
        <taxon>Actinomycetes</taxon>
        <taxon>Streptosporangiales</taxon>
        <taxon>Streptosporangiaceae</taxon>
        <taxon>Acrocarpospora</taxon>
    </lineage>
</organism>
<feature type="repeat" description="WD" evidence="3">
    <location>
        <begin position="620"/>
        <end position="663"/>
    </location>
</feature>
<dbReference type="InterPro" id="IPR001680">
    <property type="entry name" value="WD40_rpt"/>
</dbReference>
<dbReference type="SMART" id="SM00320">
    <property type="entry name" value="WD40"/>
    <property type="match status" value="7"/>
</dbReference>
<dbReference type="PANTHER" id="PTHR22847">
    <property type="entry name" value="WD40 REPEAT PROTEIN"/>
    <property type="match status" value="1"/>
</dbReference>
<dbReference type="Gene3D" id="2.130.10.10">
    <property type="entry name" value="YVTN repeat-like/Quinoprotein amine dehydrogenase"/>
    <property type="match status" value="2"/>
</dbReference>
<feature type="repeat" description="WD" evidence="3">
    <location>
        <begin position="575"/>
        <end position="618"/>
    </location>
</feature>
<feature type="compositionally biased region" description="Low complexity" evidence="4">
    <location>
        <begin position="451"/>
        <end position="461"/>
    </location>
</feature>
<feature type="region of interest" description="Disordered" evidence="4">
    <location>
        <begin position="451"/>
        <end position="470"/>
    </location>
</feature>
<dbReference type="PROSITE" id="PS50294">
    <property type="entry name" value="WD_REPEATS_REGION"/>
    <property type="match status" value="6"/>
</dbReference>
<dbReference type="PROSITE" id="PS50011">
    <property type="entry name" value="PROTEIN_KINASE_DOM"/>
    <property type="match status" value="1"/>
</dbReference>
<reference evidence="6 7" key="1">
    <citation type="submission" date="2019-10" db="EMBL/GenBank/DDBJ databases">
        <title>Whole genome shotgun sequence of Acrocarpospora macrocephala NBRC 16266.</title>
        <authorList>
            <person name="Ichikawa N."/>
            <person name="Kimura A."/>
            <person name="Kitahashi Y."/>
            <person name="Komaki H."/>
            <person name="Oguchi A."/>
        </authorList>
    </citation>
    <scope>NUCLEOTIDE SEQUENCE [LARGE SCALE GENOMIC DNA]</scope>
    <source>
        <strain evidence="6 7">NBRC 16266</strain>
    </source>
</reference>
<evidence type="ECO:0000256" key="1">
    <source>
        <dbReference type="ARBA" id="ARBA00022574"/>
    </source>
</evidence>
<evidence type="ECO:0000256" key="3">
    <source>
        <dbReference type="PROSITE-ProRule" id="PRU00221"/>
    </source>
</evidence>
<dbReference type="Proteomes" id="UP000331127">
    <property type="component" value="Unassembled WGS sequence"/>
</dbReference>
<dbReference type="InterPro" id="IPR015943">
    <property type="entry name" value="WD40/YVTN_repeat-like_dom_sf"/>
</dbReference>
<dbReference type="Pfam" id="PF00069">
    <property type="entry name" value="Pkinase"/>
    <property type="match status" value="1"/>
</dbReference>
<dbReference type="EMBL" id="BLAE01000009">
    <property type="protein sequence ID" value="GES08238.1"/>
    <property type="molecule type" value="Genomic_DNA"/>
</dbReference>
<name>A0A5M3WPR6_9ACTN</name>
<dbReference type="SUPFAM" id="SSF50978">
    <property type="entry name" value="WD40 repeat-like"/>
    <property type="match status" value="1"/>
</dbReference>
<dbReference type="InterPro" id="IPR011009">
    <property type="entry name" value="Kinase-like_dom_sf"/>
</dbReference>
<dbReference type="InterPro" id="IPR019775">
    <property type="entry name" value="WD40_repeat_CS"/>
</dbReference>
<feature type="repeat" description="WD" evidence="3">
    <location>
        <begin position="530"/>
        <end position="573"/>
    </location>
</feature>
<dbReference type="SUPFAM" id="SSF56112">
    <property type="entry name" value="Protein kinase-like (PK-like)"/>
    <property type="match status" value="1"/>
</dbReference>
<feature type="repeat" description="WD" evidence="3">
    <location>
        <begin position="665"/>
        <end position="708"/>
    </location>
</feature>
<dbReference type="PROSITE" id="PS00108">
    <property type="entry name" value="PROTEIN_KINASE_ST"/>
    <property type="match status" value="1"/>
</dbReference>
<dbReference type="GO" id="GO:0005524">
    <property type="term" value="F:ATP binding"/>
    <property type="evidence" value="ECO:0007669"/>
    <property type="project" value="InterPro"/>
</dbReference>
<dbReference type="CDD" id="cd00200">
    <property type="entry name" value="WD40"/>
    <property type="match status" value="1"/>
</dbReference>
<dbReference type="AlphaFoldDB" id="A0A5M3WPR6"/>
<feature type="repeat" description="WD" evidence="3">
    <location>
        <begin position="755"/>
        <end position="795"/>
    </location>
</feature>
<feature type="repeat" description="WD" evidence="3">
    <location>
        <begin position="710"/>
        <end position="753"/>
    </location>
</feature>
<dbReference type="Pfam" id="PF00400">
    <property type="entry name" value="WD40"/>
    <property type="match status" value="7"/>
</dbReference>
<keyword evidence="7" id="KW-1185">Reference proteome</keyword>
<evidence type="ECO:0000256" key="2">
    <source>
        <dbReference type="ARBA" id="ARBA00022737"/>
    </source>
</evidence>
<evidence type="ECO:0000313" key="7">
    <source>
        <dbReference type="Proteomes" id="UP000331127"/>
    </source>
</evidence>
<accession>A0A5M3WPR6</accession>
<proteinExistence type="predicted"/>
<dbReference type="CDD" id="cd14014">
    <property type="entry name" value="STKc_PknB_like"/>
    <property type="match status" value="1"/>
</dbReference>
<dbReference type="InterPro" id="IPR008271">
    <property type="entry name" value="Ser/Thr_kinase_AS"/>
</dbReference>
<gene>
    <name evidence="6" type="ORF">Amac_018330</name>
</gene>
<keyword evidence="2" id="KW-0677">Repeat</keyword>
<dbReference type="PROSITE" id="PS00678">
    <property type="entry name" value="WD_REPEATS_1"/>
    <property type="match status" value="4"/>
</dbReference>
<feature type="region of interest" description="Disordered" evidence="4">
    <location>
        <begin position="331"/>
        <end position="353"/>
    </location>
</feature>
<evidence type="ECO:0000256" key="4">
    <source>
        <dbReference type="SAM" id="MobiDB-lite"/>
    </source>
</evidence>
<dbReference type="OrthoDB" id="951193at2"/>
<feature type="region of interest" description="Disordered" evidence="4">
    <location>
        <begin position="369"/>
        <end position="391"/>
    </location>
</feature>
<dbReference type="RefSeq" id="WP_155353862.1">
    <property type="nucleotide sequence ID" value="NZ_BAAAHL010000012.1"/>
</dbReference>
<sequence>MPDVAQTQPLRPDDPVSLGGYRLVGRLGEGAQGVVYAGTGPDGANVAIKLLRARIGEQAVDDADGFLREVAAARRVAQFCTARVIGAHMDGDHPYIVSELVDGVSLQRIVHDEGPRRDGALYRLAVGTITALAAIHRAGIVHRDFKPSNVLLGPDGPRVIDFGISRALDSSVTLSSGVVGTPAYMSPEQIGAQRVGPPSDLFSWAVTMIFAATGRPAFGFDSLPAVIYRVINEEPDVSQLPDRLRPLVQSCLAKRPEDRPTAAEALFILLDQQGADTDDLERSMTAGLQVAATPANPFVSPSHDAAPVNPFAPPSPDAALANPFASPSHDAAPVNPFVSPSHDAAPLNPSAAAPVNPFASPSLDAARPNAFASPSYDPESEQSVTVNHRLPDPVFFPDTDVPRRGRRAGLVGGGLAVVLALAATALFVVPAMFSGEEEDPQAVAQVTSSAVPLPPSSVASPLPSPSPTPVVTPPPALGKPIGKPLSGHRGAVYSVAATTVGDTHVLVSTGLDRQVRLWNADKRTSIGKPMTGHSDEVYAVAAANVSGRALAVTGSRDGTVRVWDLKKRKALGSPMRGHSDAVYAVAVGKVGDKWVAVSGGADGRIRMWDLKKRKPLGRAIAAHRNVINWLTLGKRDGKTVIISASEDRTLRVWNASTRKRINTTFRAHKKPVYSVTTGVLDGRDVVISGGEDNKIRIWDPKSGKAVGKTLTGHKNNVYSLAFGEVNNHPVLVSGSTDGTIRLWDLETFKALGKPVKAHKGGVLSVDLVELDDKPAIVSAGKDRRLKLWQIKEFSP</sequence>
<dbReference type="PANTHER" id="PTHR22847:SF637">
    <property type="entry name" value="WD REPEAT DOMAIN 5B"/>
    <property type="match status" value="1"/>
</dbReference>
<dbReference type="Gene3D" id="1.10.510.10">
    <property type="entry name" value="Transferase(Phosphotransferase) domain 1"/>
    <property type="match status" value="1"/>
</dbReference>
<evidence type="ECO:0000313" key="6">
    <source>
        <dbReference type="EMBL" id="GES08238.1"/>
    </source>
</evidence>
<keyword evidence="1 3" id="KW-0853">WD repeat</keyword>
<dbReference type="InterPro" id="IPR036322">
    <property type="entry name" value="WD40_repeat_dom_sf"/>
</dbReference>
<comment type="caution">
    <text evidence="6">The sequence shown here is derived from an EMBL/GenBank/DDBJ whole genome shotgun (WGS) entry which is preliminary data.</text>
</comment>
<dbReference type="InterPro" id="IPR020472">
    <property type="entry name" value="WD40_PAC1"/>
</dbReference>
<dbReference type="PROSITE" id="PS50082">
    <property type="entry name" value="WD_REPEATS_2"/>
    <property type="match status" value="7"/>
</dbReference>
<feature type="repeat" description="WD" evidence="3">
    <location>
        <begin position="485"/>
        <end position="528"/>
    </location>
</feature>
<dbReference type="GO" id="GO:0004672">
    <property type="term" value="F:protein kinase activity"/>
    <property type="evidence" value="ECO:0007669"/>
    <property type="project" value="InterPro"/>
</dbReference>
<dbReference type="PRINTS" id="PR00320">
    <property type="entry name" value="GPROTEINBRPT"/>
</dbReference>
<evidence type="ECO:0000259" key="5">
    <source>
        <dbReference type="PROSITE" id="PS50011"/>
    </source>
</evidence>